<reference evidence="1 2" key="1">
    <citation type="submission" date="2020-09" db="EMBL/GenBank/DDBJ databases">
        <title>Methylomonas albis sp. nov. and Methylomonas fluvii sp. nov.: Two cold-adapted methanotrophs from the River Elbe and an amended description of Methylovulum psychrotolerans strain Eb1.</title>
        <authorList>
            <person name="Bussmann I.K."/>
            <person name="Klings K.-W."/>
            <person name="Warnstedt J."/>
            <person name="Hoppert M."/>
            <person name="Saborowski A."/>
            <person name="Horn F."/>
            <person name="Liebner S."/>
        </authorList>
    </citation>
    <scope>NUCLEOTIDE SEQUENCE [LARGE SCALE GENOMIC DNA]</scope>
    <source>
        <strain evidence="1 2">EbB</strain>
    </source>
</reference>
<evidence type="ECO:0000313" key="2">
    <source>
        <dbReference type="Proteomes" id="UP000641152"/>
    </source>
</evidence>
<gene>
    <name evidence="1" type="ORF">EBB_20930</name>
</gene>
<dbReference type="InterPro" id="IPR009363">
    <property type="entry name" value="Phage_Mu_Gp16"/>
</dbReference>
<organism evidence="1 2">
    <name type="scientific">Methylomonas fluvii</name>
    <dbReference type="NCBI Taxonomy" id="1854564"/>
    <lineage>
        <taxon>Bacteria</taxon>
        <taxon>Pseudomonadati</taxon>
        <taxon>Pseudomonadota</taxon>
        <taxon>Gammaproteobacteria</taxon>
        <taxon>Methylococcales</taxon>
        <taxon>Methylococcaceae</taxon>
        <taxon>Methylomonas</taxon>
    </lineage>
</organism>
<keyword evidence="2" id="KW-1185">Reference proteome</keyword>
<name>A0ABR9DLX7_9GAMM</name>
<accession>A0ABR9DLX7</accession>
<dbReference type="EMBL" id="JACXST010000003">
    <property type="protein sequence ID" value="MBD9362917.1"/>
    <property type="molecule type" value="Genomic_DNA"/>
</dbReference>
<dbReference type="Pfam" id="PF06252">
    <property type="entry name" value="GemA"/>
    <property type="match status" value="1"/>
</dbReference>
<proteinExistence type="predicted"/>
<comment type="caution">
    <text evidence="1">The sequence shown here is derived from an EMBL/GenBank/DDBJ whole genome shotgun (WGS) entry which is preliminary data.</text>
</comment>
<evidence type="ECO:0000313" key="1">
    <source>
        <dbReference type="EMBL" id="MBD9362917.1"/>
    </source>
</evidence>
<dbReference type="RefSeq" id="WP_192395647.1">
    <property type="nucleotide sequence ID" value="NZ_CAJHIU010000003.1"/>
</dbReference>
<protein>
    <submittedName>
        <fullName evidence="1">Regulatory protein GemA</fullName>
    </submittedName>
</protein>
<sequence>MTDLVKHYLQQVGIAKRWAEKTLPGWDDDMHRIVLQRHGAIEVEGRVSAKSLNVPQLASVLDDYTARGWTRRKTYQPSTSSRPMVVSPQISMIVKLWGKLGHAGRVNNASRQALLAFCARQTAHNVPDLDSLTDAERQAIIEALKAWMAR</sequence>
<dbReference type="Proteomes" id="UP000641152">
    <property type="component" value="Unassembled WGS sequence"/>
</dbReference>